<comment type="caution">
    <text evidence="4">The sequence shown here is derived from an EMBL/GenBank/DDBJ whole genome shotgun (WGS) entry which is preliminary data.</text>
</comment>
<dbReference type="PANTHER" id="PTHR38793">
    <property type="entry name" value="SLATT_FUNGAL DOMAIN-CONTAINING PROTEIN-RELATED"/>
    <property type="match status" value="1"/>
</dbReference>
<evidence type="ECO:0000256" key="1">
    <source>
        <dbReference type="SAM" id="MobiDB-lite"/>
    </source>
</evidence>
<dbReference type="PANTHER" id="PTHR38793:SF3">
    <property type="entry name" value="SMODS AND SLOG-ASSOCIATING 2TM EFFECTOR DOMAIN-CONTAINING PROTEIN"/>
    <property type="match status" value="1"/>
</dbReference>
<dbReference type="VEuPathDB" id="FungiDB:PABG_00647"/>
<protein>
    <recommendedName>
        <fullName evidence="3">SMODS and SLOG-associating 2TM effector domain-containing protein</fullName>
    </recommendedName>
</protein>
<evidence type="ECO:0000259" key="3">
    <source>
        <dbReference type="Pfam" id="PF18142"/>
    </source>
</evidence>
<dbReference type="VEuPathDB" id="FungiDB:PADG_03082"/>
<dbReference type="AlphaFoldDB" id="A0A1D2JAK2"/>
<evidence type="ECO:0000256" key="2">
    <source>
        <dbReference type="SAM" id="Phobius"/>
    </source>
</evidence>
<dbReference type="Proteomes" id="UP000242814">
    <property type="component" value="Unassembled WGS sequence"/>
</dbReference>
<name>A0A1D2JAK2_PARBR</name>
<proteinExistence type="predicted"/>
<reference evidence="4 5" key="1">
    <citation type="submission" date="2016-06" db="EMBL/GenBank/DDBJ databases">
        <authorList>
            <person name="Kjaerup R.B."/>
            <person name="Dalgaard T.S."/>
            <person name="Juul-Madsen H.R."/>
        </authorList>
    </citation>
    <scope>NUCLEOTIDE SEQUENCE [LARGE SCALE GENOMIC DNA]</scope>
    <source>
        <strain evidence="4 5">Pb300</strain>
    </source>
</reference>
<evidence type="ECO:0000313" key="4">
    <source>
        <dbReference type="EMBL" id="ODH23057.1"/>
    </source>
</evidence>
<dbReference type="EMBL" id="LZYO01000244">
    <property type="protein sequence ID" value="ODH23057.1"/>
    <property type="molecule type" value="Genomic_DNA"/>
</dbReference>
<keyword evidence="2" id="KW-1133">Transmembrane helix</keyword>
<feature type="transmembrane region" description="Helical" evidence="2">
    <location>
        <begin position="157"/>
        <end position="179"/>
    </location>
</feature>
<dbReference type="NCBIfam" id="NF033635">
    <property type="entry name" value="SLATT_fungal"/>
    <property type="match status" value="1"/>
</dbReference>
<dbReference type="InterPro" id="IPR041622">
    <property type="entry name" value="SLATT_fungi"/>
</dbReference>
<feature type="transmembrane region" description="Helical" evidence="2">
    <location>
        <begin position="185"/>
        <end position="203"/>
    </location>
</feature>
<feature type="region of interest" description="Disordered" evidence="1">
    <location>
        <begin position="295"/>
        <end position="320"/>
    </location>
</feature>
<keyword evidence="2" id="KW-0472">Membrane</keyword>
<evidence type="ECO:0000313" key="5">
    <source>
        <dbReference type="Proteomes" id="UP000242814"/>
    </source>
</evidence>
<dbReference type="Pfam" id="PF18142">
    <property type="entry name" value="SLATT_fungal"/>
    <property type="match status" value="1"/>
</dbReference>
<gene>
    <name evidence="4" type="ORF">ACO22_05436</name>
</gene>
<feature type="domain" description="SMODS and SLOG-associating 2TM effector" evidence="3">
    <location>
        <begin position="140"/>
        <end position="258"/>
    </location>
</feature>
<accession>A0A1D2JAK2</accession>
<sequence length="320" mass="35591">MTSSSVKAAWNVHQTDHTVTIHETAGLKVEDFLTTLREKSQYPCESHPEMPTVLKRAFPAVLDQEEKGYPPILSQSPEGQEIGNSGHEALRIPLQSHSLIPANDKLLIFRALTGIDGVPALITHGFFHRRSAPNMGIYARVLRYEQRSSFRYRVFSILINTCLAVQIIVASALTAIGAASASHKLVTAFGAINTIMAAILTYLKASGVADQEKDLEHVWRDIREHMEQREREFCLQDCQLDVEEEVAAVERMYREARARMGNSVSDGYHQGGGEHGFNKPGLLSKVSVSLKPPTRAHIQDEVNSSRPAPLQDIMETEELI</sequence>
<keyword evidence="2" id="KW-0812">Transmembrane</keyword>
<organism evidence="4 5">
    <name type="scientific">Paracoccidioides brasiliensis</name>
    <dbReference type="NCBI Taxonomy" id="121759"/>
    <lineage>
        <taxon>Eukaryota</taxon>
        <taxon>Fungi</taxon>
        <taxon>Dikarya</taxon>
        <taxon>Ascomycota</taxon>
        <taxon>Pezizomycotina</taxon>
        <taxon>Eurotiomycetes</taxon>
        <taxon>Eurotiomycetidae</taxon>
        <taxon>Onygenales</taxon>
        <taxon>Ajellomycetaceae</taxon>
        <taxon>Paracoccidioides</taxon>
    </lineage>
</organism>